<dbReference type="CDD" id="cd15912">
    <property type="entry name" value="7tmA_OR6C-like"/>
    <property type="match status" value="1"/>
</dbReference>
<dbReference type="GO" id="GO:0004930">
    <property type="term" value="F:G protein-coupled receptor activity"/>
    <property type="evidence" value="ECO:0007669"/>
    <property type="project" value="UniProtKB-KW"/>
</dbReference>
<dbReference type="GO" id="GO:0004984">
    <property type="term" value="F:olfactory receptor activity"/>
    <property type="evidence" value="ECO:0007669"/>
    <property type="project" value="InterPro"/>
</dbReference>
<dbReference type="PRINTS" id="PR00237">
    <property type="entry name" value="GPCRRHODOPSN"/>
</dbReference>
<sequence>MHVRNQTLVTEFILRGFPVSLELQISLFVVVLLMYILTIIGNVLIVIIVIREPWLHTPMYFFLGNLSFLEIWYITTLVPKMLANFLTQNRSISLPCCLTQAFFHFFLGATEFFLLAAMSFDRYLAVCDPLHYGAIMSHGLCLRLALGSWLGGFLTVFLQTILVCQLPFCGPNLINHFYCDVAPLLKLACADTRFLEQIVFAVAAFVLLSFFSLTMISYVFIISAVLRIPSKSGKQRAFSTCASHLTVVSILYGTVIFMYVRPKAGSSLELHKVVSVLNTVITPLLNPFIYTLRNKEVKEALKKAECTKTFHPGGHSQALCQLSPKGKH</sequence>
<evidence type="ECO:0000256" key="2">
    <source>
        <dbReference type="ARBA" id="ARBA00010663"/>
    </source>
</evidence>
<keyword evidence="9 14" id="KW-0472">Membrane</keyword>
<evidence type="ECO:0000256" key="7">
    <source>
        <dbReference type="ARBA" id="ARBA00022989"/>
    </source>
</evidence>
<keyword evidence="17" id="KW-1185">Reference proteome</keyword>
<dbReference type="PROSITE" id="PS50262">
    <property type="entry name" value="G_PROTEIN_RECEP_F1_2"/>
    <property type="match status" value="1"/>
</dbReference>
<feature type="transmembrane region" description="Helical" evidence="14">
    <location>
        <begin position="140"/>
        <end position="162"/>
    </location>
</feature>
<keyword evidence="3 14" id="KW-1003">Cell membrane</keyword>
<keyword evidence="4 14" id="KW-0716">Sensory transduction</keyword>
<accession>A0A452I902</accession>
<feature type="transmembrane region" description="Helical" evidence="14">
    <location>
        <begin position="272"/>
        <end position="292"/>
    </location>
</feature>
<keyword evidence="11" id="KW-0325">Glycoprotein</keyword>
<keyword evidence="8 13" id="KW-0297">G-protein coupled receptor</keyword>
<keyword evidence="5 13" id="KW-0812">Transmembrane</keyword>
<evidence type="ECO:0000259" key="15">
    <source>
        <dbReference type="PROSITE" id="PS50262"/>
    </source>
</evidence>
<keyword evidence="10 13" id="KW-0675">Receptor</keyword>
<keyword evidence="6 14" id="KW-0552">Olfaction</keyword>
<dbReference type="PANTHER" id="PTHR26454:SF30">
    <property type="entry name" value="OLFACTORY RECEPTOR 6X1"/>
    <property type="match status" value="1"/>
</dbReference>
<name>A0A452I902_9SAUR</name>
<evidence type="ECO:0000256" key="1">
    <source>
        <dbReference type="ARBA" id="ARBA00004651"/>
    </source>
</evidence>
<evidence type="ECO:0000256" key="3">
    <source>
        <dbReference type="ARBA" id="ARBA00022475"/>
    </source>
</evidence>
<reference evidence="16" key="3">
    <citation type="submission" date="2025-09" db="UniProtKB">
        <authorList>
            <consortium name="Ensembl"/>
        </authorList>
    </citation>
    <scope>IDENTIFICATION</scope>
</reference>
<dbReference type="InterPro" id="IPR000276">
    <property type="entry name" value="GPCR_Rhodpsn"/>
</dbReference>
<evidence type="ECO:0000256" key="9">
    <source>
        <dbReference type="ARBA" id="ARBA00023136"/>
    </source>
</evidence>
<evidence type="ECO:0000313" key="17">
    <source>
        <dbReference type="Proteomes" id="UP000291020"/>
    </source>
</evidence>
<feature type="transmembrane region" description="Helical" evidence="14">
    <location>
        <begin position="25"/>
        <end position="50"/>
    </location>
</feature>
<dbReference type="STRING" id="38772.ENSGAGP00000024141"/>
<evidence type="ECO:0000256" key="11">
    <source>
        <dbReference type="ARBA" id="ARBA00023180"/>
    </source>
</evidence>
<feature type="transmembrane region" description="Helical" evidence="14">
    <location>
        <begin position="102"/>
        <end position="120"/>
    </location>
</feature>
<organism evidence="16 17">
    <name type="scientific">Gopherus agassizii</name>
    <name type="common">Agassiz's desert tortoise</name>
    <dbReference type="NCBI Taxonomy" id="38772"/>
    <lineage>
        <taxon>Eukaryota</taxon>
        <taxon>Metazoa</taxon>
        <taxon>Chordata</taxon>
        <taxon>Craniata</taxon>
        <taxon>Vertebrata</taxon>
        <taxon>Euteleostomi</taxon>
        <taxon>Archelosauria</taxon>
        <taxon>Testudinata</taxon>
        <taxon>Testudines</taxon>
        <taxon>Cryptodira</taxon>
        <taxon>Durocryptodira</taxon>
        <taxon>Testudinoidea</taxon>
        <taxon>Testudinidae</taxon>
        <taxon>Gopherus</taxon>
    </lineage>
</organism>
<reference evidence="16" key="2">
    <citation type="submission" date="2025-08" db="UniProtKB">
        <authorList>
            <consortium name="Ensembl"/>
        </authorList>
    </citation>
    <scope>IDENTIFICATION</scope>
</reference>
<evidence type="ECO:0000313" key="16">
    <source>
        <dbReference type="Ensembl" id="ENSGAGP00000024141.1"/>
    </source>
</evidence>
<protein>
    <recommendedName>
        <fullName evidence="14">Olfactory receptor</fullName>
    </recommendedName>
</protein>
<dbReference type="PROSITE" id="PS00237">
    <property type="entry name" value="G_PROTEIN_RECEP_F1_1"/>
    <property type="match status" value="1"/>
</dbReference>
<evidence type="ECO:0000256" key="4">
    <source>
        <dbReference type="ARBA" id="ARBA00022606"/>
    </source>
</evidence>
<feature type="transmembrane region" description="Helical" evidence="14">
    <location>
        <begin position="198"/>
        <end position="226"/>
    </location>
</feature>
<dbReference type="InterPro" id="IPR047132">
    <property type="entry name" value="Olfact_rcpt_6C-like"/>
</dbReference>
<dbReference type="AlphaFoldDB" id="A0A452I902"/>
<dbReference type="FunFam" id="1.20.1070.10:FF:000010">
    <property type="entry name" value="Olfactory receptor"/>
    <property type="match status" value="1"/>
</dbReference>
<feature type="transmembrane region" description="Helical" evidence="14">
    <location>
        <begin position="238"/>
        <end position="260"/>
    </location>
</feature>
<feature type="domain" description="G-protein coupled receptors family 1 profile" evidence="15">
    <location>
        <begin position="41"/>
        <end position="290"/>
    </location>
</feature>
<dbReference type="InterPro" id="IPR000725">
    <property type="entry name" value="Olfact_rcpt"/>
</dbReference>
<dbReference type="PRINTS" id="PR00245">
    <property type="entry name" value="OLFACTORYR"/>
</dbReference>
<keyword evidence="7 14" id="KW-1133">Transmembrane helix</keyword>
<feature type="transmembrane region" description="Helical" evidence="14">
    <location>
        <begin position="62"/>
        <end position="82"/>
    </location>
</feature>
<dbReference type="FunFam" id="1.10.1220.70:FF:000001">
    <property type="entry name" value="Olfactory receptor"/>
    <property type="match status" value="1"/>
</dbReference>
<evidence type="ECO:0000256" key="12">
    <source>
        <dbReference type="ARBA" id="ARBA00023224"/>
    </source>
</evidence>
<evidence type="ECO:0000256" key="6">
    <source>
        <dbReference type="ARBA" id="ARBA00022725"/>
    </source>
</evidence>
<evidence type="ECO:0000256" key="5">
    <source>
        <dbReference type="ARBA" id="ARBA00022692"/>
    </source>
</evidence>
<evidence type="ECO:0000256" key="13">
    <source>
        <dbReference type="RuleBase" id="RU000688"/>
    </source>
</evidence>
<dbReference type="Ensembl" id="ENSGAGT00000027489.1">
    <property type="protein sequence ID" value="ENSGAGP00000024141.1"/>
    <property type="gene ID" value="ENSGAGG00000017657.1"/>
</dbReference>
<reference evidence="17" key="1">
    <citation type="journal article" date="2017" name="PLoS ONE">
        <title>The Agassiz's desert tortoise genome provides a resource for the conservation of a threatened species.</title>
        <authorList>
            <person name="Tollis M."/>
            <person name="DeNardo D.F."/>
            <person name="Cornelius J.A."/>
            <person name="Dolby G.A."/>
            <person name="Edwards T."/>
            <person name="Henen B.T."/>
            <person name="Karl A.E."/>
            <person name="Murphy R.W."/>
            <person name="Kusumi K."/>
        </authorList>
    </citation>
    <scope>NUCLEOTIDE SEQUENCE [LARGE SCALE GENOMIC DNA]</scope>
</reference>
<dbReference type="SUPFAM" id="SSF81321">
    <property type="entry name" value="Family A G protein-coupled receptor-like"/>
    <property type="match status" value="1"/>
</dbReference>
<evidence type="ECO:0000256" key="10">
    <source>
        <dbReference type="ARBA" id="ARBA00023170"/>
    </source>
</evidence>
<dbReference type="Pfam" id="PF13853">
    <property type="entry name" value="7tm_4"/>
    <property type="match status" value="1"/>
</dbReference>
<dbReference type="PANTHER" id="PTHR26454">
    <property type="entry name" value="OLFACTORY RECEPTOR"/>
    <property type="match status" value="1"/>
</dbReference>
<proteinExistence type="inferred from homology"/>
<keyword evidence="12 13" id="KW-0807">Transducer</keyword>
<evidence type="ECO:0000256" key="8">
    <source>
        <dbReference type="ARBA" id="ARBA00023040"/>
    </source>
</evidence>
<evidence type="ECO:0000256" key="14">
    <source>
        <dbReference type="RuleBase" id="RU363047"/>
    </source>
</evidence>
<comment type="similarity">
    <text evidence="2 13">Belongs to the G-protein coupled receptor 1 family.</text>
</comment>
<dbReference type="GO" id="GO:0005886">
    <property type="term" value="C:plasma membrane"/>
    <property type="evidence" value="ECO:0007669"/>
    <property type="project" value="UniProtKB-SubCell"/>
</dbReference>
<dbReference type="Proteomes" id="UP000291020">
    <property type="component" value="Unassembled WGS sequence"/>
</dbReference>
<dbReference type="InterPro" id="IPR017452">
    <property type="entry name" value="GPCR_Rhodpsn_7TM"/>
</dbReference>
<comment type="subcellular location">
    <subcellularLocation>
        <location evidence="1 14">Cell membrane</location>
        <topology evidence="1 14">Multi-pass membrane protein</topology>
    </subcellularLocation>
</comment>
<dbReference type="Gene3D" id="1.20.1070.10">
    <property type="entry name" value="Rhodopsin 7-helix transmembrane proteins"/>
    <property type="match status" value="1"/>
</dbReference>